<dbReference type="GO" id="GO:0016787">
    <property type="term" value="F:hydrolase activity"/>
    <property type="evidence" value="ECO:0007669"/>
    <property type="project" value="InterPro"/>
</dbReference>
<evidence type="ECO:0000256" key="1">
    <source>
        <dbReference type="SAM" id="MobiDB-lite"/>
    </source>
</evidence>
<dbReference type="Gene3D" id="3.60.21.10">
    <property type="match status" value="1"/>
</dbReference>
<protein>
    <submittedName>
        <fullName evidence="3">Metallophosphoesterase</fullName>
    </submittedName>
</protein>
<dbReference type="AlphaFoldDB" id="A0A5E5P436"/>
<dbReference type="PANTHER" id="PTHR43143:SF6">
    <property type="entry name" value="BLL3016 PROTEIN"/>
    <property type="match status" value="1"/>
</dbReference>
<dbReference type="OrthoDB" id="9780884at2"/>
<organism evidence="3 4">
    <name type="scientific">Pandoraea apista</name>
    <dbReference type="NCBI Taxonomy" id="93218"/>
    <lineage>
        <taxon>Bacteria</taxon>
        <taxon>Pseudomonadati</taxon>
        <taxon>Pseudomonadota</taxon>
        <taxon>Betaproteobacteria</taxon>
        <taxon>Burkholderiales</taxon>
        <taxon>Burkholderiaceae</taxon>
        <taxon>Pandoraea</taxon>
    </lineage>
</organism>
<dbReference type="PANTHER" id="PTHR43143">
    <property type="entry name" value="METALLOPHOSPHOESTERASE, CALCINEURIN SUPERFAMILY"/>
    <property type="match status" value="1"/>
</dbReference>
<evidence type="ECO:0000313" key="4">
    <source>
        <dbReference type="Proteomes" id="UP000364291"/>
    </source>
</evidence>
<gene>
    <name evidence="3" type="ORF">PAP18089_02247</name>
</gene>
<dbReference type="SUPFAM" id="SSF56300">
    <property type="entry name" value="Metallo-dependent phosphatases"/>
    <property type="match status" value="1"/>
</dbReference>
<feature type="region of interest" description="Disordered" evidence="1">
    <location>
        <begin position="1"/>
        <end position="25"/>
    </location>
</feature>
<dbReference type="Proteomes" id="UP000364291">
    <property type="component" value="Unassembled WGS sequence"/>
</dbReference>
<accession>A0A5E5P436</accession>
<evidence type="ECO:0000313" key="3">
    <source>
        <dbReference type="EMBL" id="VVG71272.1"/>
    </source>
</evidence>
<dbReference type="InterPro" id="IPR004843">
    <property type="entry name" value="Calcineurin-like_PHP"/>
</dbReference>
<dbReference type="EMBL" id="CABPSX010000004">
    <property type="protein sequence ID" value="VVG71272.1"/>
    <property type="molecule type" value="Genomic_DNA"/>
</dbReference>
<dbReference type="InterPro" id="IPR051918">
    <property type="entry name" value="STPP_CPPED1"/>
</dbReference>
<proteinExistence type="predicted"/>
<reference evidence="3 4" key="1">
    <citation type="submission" date="2019-08" db="EMBL/GenBank/DDBJ databases">
        <authorList>
            <person name="Peeters C."/>
        </authorList>
    </citation>
    <scope>NUCLEOTIDE SEQUENCE [LARGE SCALE GENOMIC DNA]</scope>
    <source>
        <strain evidence="3 4">LMG 18089</strain>
    </source>
</reference>
<feature type="domain" description="Calcineurin-like phosphoesterase" evidence="2">
    <location>
        <begin position="74"/>
        <end position="265"/>
    </location>
</feature>
<dbReference type="InterPro" id="IPR029052">
    <property type="entry name" value="Metallo-depent_PP-like"/>
</dbReference>
<dbReference type="RefSeq" id="WP_150728656.1">
    <property type="nucleotide sequence ID" value="NZ_CABPSX010000004.1"/>
</dbReference>
<feature type="compositionally biased region" description="Basic and acidic residues" evidence="1">
    <location>
        <begin position="1"/>
        <end position="17"/>
    </location>
</feature>
<name>A0A5E5P436_9BURK</name>
<sequence length="332" mass="35353">MSRNENDKPEVTSDDARPVPAGEVSPTISRRRAMACLAWAGAGILRTLDGGVPRGVSLGRAAAAAEMPVSHALTFVQISDSHIGFNKAPNPDPAATLQSAIERIRGAAERPAFMLHTGDVSHLSRPEEFDIAQQIVNGAGLETRYVPGEHDVIGDDGHAFLTRFSPDTHGSGWYSFDQRGVHFVALVNVLNLKAGGMGYLGDAQLAWLAADLKGRSHSTPLVVFTHMPLWSVYPAWGWGTDDGERALALLRPFGSVTVLNGHIHQVLQKVEGNVRLQTAMSTAFPQPAPGDGPGPGPLKVDASQLRQTLGIRRVDFTTLDGAPLLGDTTLAS</sequence>
<dbReference type="Pfam" id="PF00149">
    <property type="entry name" value="Metallophos"/>
    <property type="match status" value="1"/>
</dbReference>
<evidence type="ECO:0000259" key="2">
    <source>
        <dbReference type="Pfam" id="PF00149"/>
    </source>
</evidence>